<dbReference type="PANTHER" id="PTHR47978">
    <property type="match status" value="1"/>
</dbReference>
<dbReference type="PROSITE" id="PS51419">
    <property type="entry name" value="RAB"/>
    <property type="match status" value="1"/>
</dbReference>
<dbReference type="CDD" id="cd00154">
    <property type="entry name" value="Rab"/>
    <property type="match status" value="1"/>
</dbReference>
<dbReference type="Pfam" id="PF00071">
    <property type="entry name" value="Ras"/>
    <property type="match status" value="1"/>
</dbReference>
<evidence type="ECO:0000313" key="4">
    <source>
        <dbReference type="EMBL" id="KAG7173408.1"/>
    </source>
</evidence>
<reference evidence="4" key="1">
    <citation type="journal article" date="2021" name="Sci. Adv.">
        <title>The American lobster genome reveals insights on longevity, neural, and immune adaptations.</title>
        <authorList>
            <person name="Polinski J.M."/>
            <person name="Zimin A.V."/>
            <person name="Clark K.F."/>
            <person name="Kohn A.B."/>
            <person name="Sadowski N."/>
            <person name="Timp W."/>
            <person name="Ptitsyn A."/>
            <person name="Khanna P."/>
            <person name="Romanova D.Y."/>
            <person name="Williams P."/>
            <person name="Greenwood S.J."/>
            <person name="Moroz L.L."/>
            <person name="Walt D.R."/>
            <person name="Bodnar A.G."/>
        </authorList>
    </citation>
    <scope>NUCLEOTIDE SEQUENCE</scope>
    <source>
        <strain evidence="4">GMGI-L3</strain>
    </source>
</reference>
<keyword evidence="2" id="KW-0547">Nucleotide-binding</keyword>
<feature type="region of interest" description="Disordered" evidence="3">
    <location>
        <begin position="126"/>
        <end position="146"/>
    </location>
</feature>
<evidence type="ECO:0000256" key="3">
    <source>
        <dbReference type="SAM" id="MobiDB-lite"/>
    </source>
</evidence>
<dbReference type="NCBIfam" id="TIGR00231">
    <property type="entry name" value="small_GTP"/>
    <property type="match status" value="1"/>
</dbReference>
<protein>
    <submittedName>
        <fullName evidence="4">Ras-like GTP-binding protein RYL2-like</fullName>
    </submittedName>
</protein>
<dbReference type="Gene3D" id="3.40.50.300">
    <property type="entry name" value="P-loop containing nucleotide triphosphate hydrolases"/>
    <property type="match status" value="1"/>
</dbReference>
<dbReference type="InterPro" id="IPR005225">
    <property type="entry name" value="Small_GTP-bd"/>
</dbReference>
<gene>
    <name evidence="4" type="primary">RYL2-L</name>
    <name evidence="4" type="ORF">Hamer_G018694</name>
</gene>
<dbReference type="InterPro" id="IPR027417">
    <property type="entry name" value="P-loop_NTPase"/>
</dbReference>
<dbReference type="AlphaFoldDB" id="A0A8J5N681"/>
<evidence type="ECO:0000256" key="2">
    <source>
        <dbReference type="ARBA" id="ARBA00022741"/>
    </source>
</evidence>
<comment type="similarity">
    <text evidence="1">Belongs to the small GTPase superfamily. Rab family.</text>
</comment>
<dbReference type="PRINTS" id="PR00449">
    <property type="entry name" value="RASTRNSFRMNG"/>
</dbReference>
<proteinExistence type="inferred from homology"/>
<evidence type="ECO:0000256" key="1">
    <source>
        <dbReference type="ARBA" id="ARBA00006270"/>
    </source>
</evidence>
<comment type="caution">
    <text evidence="4">The sequence shown here is derived from an EMBL/GenBank/DDBJ whole genome shotgun (WGS) entry which is preliminary data.</text>
</comment>
<dbReference type="Proteomes" id="UP000747542">
    <property type="component" value="Unassembled WGS sequence"/>
</dbReference>
<dbReference type="EMBL" id="JAHLQT010009960">
    <property type="protein sequence ID" value="KAG7173408.1"/>
    <property type="molecule type" value="Genomic_DNA"/>
</dbReference>
<dbReference type="SUPFAM" id="SSF52540">
    <property type="entry name" value="P-loop containing nucleoside triphosphate hydrolases"/>
    <property type="match status" value="1"/>
</dbReference>
<dbReference type="GO" id="GO:0005525">
    <property type="term" value="F:GTP binding"/>
    <property type="evidence" value="ECO:0007669"/>
    <property type="project" value="InterPro"/>
</dbReference>
<dbReference type="SMART" id="SM00175">
    <property type="entry name" value="RAB"/>
    <property type="match status" value="1"/>
</dbReference>
<organism evidence="4 5">
    <name type="scientific">Homarus americanus</name>
    <name type="common">American lobster</name>
    <dbReference type="NCBI Taxonomy" id="6706"/>
    <lineage>
        <taxon>Eukaryota</taxon>
        <taxon>Metazoa</taxon>
        <taxon>Ecdysozoa</taxon>
        <taxon>Arthropoda</taxon>
        <taxon>Crustacea</taxon>
        <taxon>Multicrustacea</taxon>
        <taxon>Malacostraca</taxon>
        <taxon>Eumalacostraca</taxon>
        <taxon>Eucarida</taxon>
        <taxon>Decapoda</taxon>
        <taxon>Pleocyemata</taxon>
        <taxon>Astacidea</taxon>
        <taxon>Nephropoidea</taxon>
        <taxon>Nephropidae</taxon>
        <taxon>Homarus</taxon>
    </lineage>
</organism>
<dbReference type="SMART" id="SM00173">
    <property type="entry name" value="RAS"/>
    <property type="match status" value="1"/>
</dbReference>
<dbReference type="FunFam" id="3.40.50.300:FF:001447">
    <property type="entry name" value="Ras-related protein Rab-1B"/>
    <property type="match status" value="1"/>
</dbReference>
<name>A0A8J5N681_HOMAM</name>
<keyword evidence="5" id="KW-1185">Reference proteome</keyword>
<evidence type="ECO:0000313" key="5">
    <source>
        <dbReference type="Proteomes" id="UP000747542"/>
    </source>
</evidence>
<accession>A0A8J5N681</accession>
<dbReference type="GO" id="GO:0003924">
    <property type="term" value="F:GTPase activity"/>
    <property type="evidence" value="ECO:0007669"/>
    <property type="project" value="InterPro"/>
</dbReference>
<dbReference type="InterPro" id="IPR001806">
    <property type="entry name" value="Small_GTPase"/>
</dbReference>
<dbReference type="SMART" id="SM00174">
    <property type="entry name" value="RHO"/>
    <property type="match status" value="1"/>
</dbReference>
<sequence>MKTIAVKVVVLGSQGVGKTSLVTRYETKSFHRKSSSTIGASFSNVDILLEGTKVKMQVWDTAGQERFRSMAPMYYRGANAALLIFDLSNYVTFTDIQSWVSGVQEMFNIVAVEMFKRADKEENSSLRVYSPDGKNQRNENTSNVKLSEIPVLEERNKCC</sequence>